<dbReference type="PANTHER" id="PTHR21621:SF0">
    <property type="entry name" value="BETA-CITRYLGLUTAMATE SYNTHASE B-RELATED"/>
    <property type="match status" value="1"/>
</dbReference>
<dbReference type="InterPro" id="IPR013651">
    <property type="entry name" value="ATP-grasp_RimK-type"/>
</dbReference>
<sequence>MKIAIIPKDERDKGFVSALKSKGAEVTIIAQNFISAKFNDNDEFKWTYFNEGRNFRYVARHIKTYSNSEGVNLLNFDLIFLRQNEILNEKDKFLFDTIEVLENEGMNVINPTDGIRISKDKYLGYYYLKKKGINIPETYASNDEMSTYFQILNAKKSKDNKDKFVFKPMSGKGGIGIVITKEKSTAGDILSMFALNNKVAIFQKFVKNNKDMRIIVVGDEVIGGIERIAGKGMNKNGISTGGKAVAFKVSDELKEISVKASKSLGCKISGVDIMEDKESNNYRVLEVNCSPAFDGFQKATKLNVYEKIADYLIKECKR</sequence>
<reference evidence="5" key="1">
    <citation type="submission" date="2014-09" db="EMBL/GenBank/DDBJ databases">
        <authorList>
            <person name="Probst J Alexander"/>
        </authorList>
    </citation>
    <scope>NUCLEOTIDE SEQUENCE</scope>
</reference>
<dbReference type="AlphaFoldDB" id="A0A098E7J3"/>
<dbReference type="NCBIfam" id="TIGR00768">
    <property type="entry name" value="rimK_fam"/>
    <property type="match status" value="1"/>
</dbReference>
<dbReference type="EMBL" id="CCXY01000055">
    <property type="protein sequence ID" value="CEG11486.1"/>
    <property type="molecule type" value="Genomic_DNA"/>
</dbReference>
<gene>
    <name evidence="5" type="ORF">MSIBF_A1480006</name>
</gene>
<keyword evidence="2" id="KW-0547">Nucleotide-binding</keyword>
<evidence type="ECO:0000256" key="1">
    <source>
        <dbReference type="ARBA" id="ARBA00022723"/>
    </source>
</evidence>
<dbReference type="GO" id="GO:0005524">
    <property type="term" value="F:ATP binding"/>
    <property type="evidence" value="ECO:0007669"/>
    <property type="project" value="UniProtKB-KW"/>
</dbReference>
<dbReference type="GO" id="GO:0046872">
    <property type="term" value="F:metal ion binding"/>
    <property type="evidence" value="ECO:0007669"/>
    <property type="project" value="UniProtKB-KW"/>
</dbReference>
<keyword evidence="3" id="KW-0067">ATP-binding</keyword>
<dbReference type="PANTHER" id="PTHR21621">
    <property type="entry name" value="RIBOSOMAL PROTEIN S6 MODIFICATION PROTEIN"/>
    <property type="match status" value="1"/>
</dbReference>
<dbReference type="GO" id="GO:0016879">
    <property type="term" value="F:ligase activity, forming carbon-nitrogen bonds"/>
    <property type="evidence" value="ECO:0007669"/>
    <property type="project" value="TreeGrafter"/>
</dbReference>
<evidence type="ECO:0000313" key="5">
    <source>
        <dbReference type="EMBL" id="CEG11486.1"/>
    </source>
</evidence>
<dbReference type="Gene3D" id="3.30.470.20">
    <property type="entry name" value="ATP-grasp fold, B domain"/>
    <property type="match status" value="1"/>
</dbReference>
<evidence type="ECO:0000259" key="4">
    <source>
        <dbReference type="PROSITE" id="PS50975"/>
    </source>
</evidence>
<accession>A0A098E7J3</accession>
<dbReference type="InterPro" id="IPR011761">
    <property type="entry name" value="ATP-grasp"/>
</dbReference>
<dbReference type="PROSITE" id="PS50975">
    <property type="entry name" value="ATP_GRASP"/>
    <property type="match status" value="1"/>
</dbReference>
<evidence type="ECO:0000256" key="2">
    <source>
        <dbReference type="ARBA" id="ARBA00022741"/>
    </source>
</evidence>
<keyword evidence="1" id="KW-0479">Metal-binding</keyword>
<dbReference type="SUPFAM" id="SSF56059">
    <property type="entry name" value="Glutathione synthetase ATP-binding domain-like"/>
    <property type="match status" value="1"/>
</dbReference>
<dbReference type="Gene3D" id="3.40.50.20">
    <property type="match status" value="1"/>
</dbReference>
<dbReference type="Pfam" id="PF08443">
    <property type="entry name" value="RimK"/>
    <property type="match status" value="1"/>
</dbReference>
<dbReference type="GO" id="GO:0005737">
    <property type="term" value="C:cytoplasm"/>
    <property type="evidence" value="ECO:0007669"/>
    <property type="project" value="TreeGrafter"/>
</dbReference>
<proteinExistence type="predicted"/>
<evidence type="ECO:0000256" key="3">
    <source>
        <dbReference type="ARBA" id="ARBA00022840"/>
    </source>
</evidence>
<name>A0A098E7J3_9ZZZZ</name>
<organism evidence="5">
    <name type="scientific">groundwater metagenome</name>
    <dbReference type="NCBI Taxonomy" id="717931"/>
    <lineage>
        <taxon>unclassified sequences</taxon>
        <taxon>metagenomes</taxon>
        <taxon>ecological metagenomes</taxon>
    </lineage>
</organism>
<protein>
    <submittedName>
        <fullName evidence="5">Putative Alpha-L-glutamate ligase, RimK family</fullName>
    </submittedName>
</protein>
<dbReference type="InterPro" id="IPR004666">
    <property type="entry name" value="Rp_bS6_RimK/Lys_biosynth_LsyX"/>
</dbReference>
<feature type="domain" description="ATP-grasp" evidence="4">
    <location>
        <begin position="125"/>
        <end position="313"/>
    </location>
</feature>
<keyword evidence="5" id="KW-0436">Ligase</keyword>